<comment type="caution">
    <text evidence="3">The sequence shown here is derived from an EMBL/GenBank/DDBJ whole genome shotgun (WGS) entry which is preliminary data.</text>
</comment>
<protein>
    <submittedName>
        <fullName evidence="3">Uncharacterized protein</fullName>
    </submittedName>
</protein>
<keyword evidence="4" id="KW-1185">Reference proteome</keyword>
<keyword evidence="1" id="KW-0472">Membrane</keyword>
<name>A0A4Z0C7L1_9BURK</name>
<proteinExistence type="predicted"/>
<feature type="signal peptide" evidence="2">
    <location>
        <begin position="1"/>
        <end position="23"/>
    </location>
</feature>
<keyword evidence="2" id="KW-0732">Signal</keyword>
<dbReference type="RefSeq" id="WP_135262465.1">
    <property type="nucleotide sequence ID" value="NZ_SMLM01000001.1"/>
</dbReference>
<feature type="chain" id="PRO_5021201160" evidence="2">
    <location>
        <begin position="24"/>
        <end position="60"/>
    </location>
</feature>
<evidence type="ECO:0000313" key="3">
    <source>
        <dbReference type="EMBL" id="TFZ06378.1"/>
    </source>
</evidence>
<gene>
    <name evidence="3" type="ORF">EZ313_06970</name>
</gene>
<organism evidence="3 4">
    <name type="scientific">Ramlibacter henchirensis</name>
    <dbReference type="NCBI Taxonomy" id="204072"/>
    <lineage>
        <taxon>Bacteria</taxon>
        <taxon>Pseudomonadati</taxon>
        <taxon>Pseudomonadota</taxon>
        <taxon>Betaproteobacteria</taxon>
        <taxon>Burkholderiales</taxon>
        <taxon>Comamonadaceae</taxon>
        <taxon>Ramlibacter</taxon>
    </lineage>
</organism>
<feature type="transmembrane region" description="Helical" evidence="1">
    <location>
        <begin position="39"/>
        <end position="56"/>
    </location>
</feature>
<evidence type="ECO:0000256" key="2">
    <source>
        <dbReference type="SAM" id="SignalP"/>
    </source>
</evidence>
<dbReference type="EMBL" id="SMLM01000001">
    <property type="protein sequence ID" value="TFZ06378.1"/>
    <property type="molecule type" value="Genomic_DNA"/>
</dbReference>
<evidence type="ECO:0000313" key="4">
    <source>
        <dbReference type="Proteomes" id="UP000298180"/>
    </source>
</evidence>
<accession>A0A4Z0C7L1</accession>
<sequence>MNKLKTHASRFALALLAAPAALAHEGHGLAGSHWHASDVFGLLVVGGLAALIYWLSRGGK</sequence>
<keyword evidence="1" id="KW-0812">Transmembrane</keyword>
<dbReference type="Proteomes" id="UP000298180">
    <property type="component" value="Unassembled WGS sequence"/>
</dbReference>
<keyword evidence="1" id="KW-1133">Transmembrane helix</keyword>
<evidence type="ECO:0000256" key="1">
    <source>
        <dbReference type="SAM" id="Phobius"/>
    </source>
</evidence>
<dbReference type="AlphaFoldDB" id="A0A4Z0C7L1"/>
<reference evidence="3 4" key="1">
    <citation type="submission" date="2019-03" db="EMBL/GenBank/DDBJ databases">
        <title>Ramlibacter henchirensis DSM 14656, whole genome shotgun sequence.</title>
        <authorList>
            <person name="Zhang X."/>
            <person name="Feng G."/>
            <person name="Zhu H."/>
        </authorList>
    </citation>
    <scope>NUCLEOTIDE SEQUENCE [LARGE SCALE GENOMIC DNA]</scope>
    <source>
        <strain evidence="3 4">DSM 14656</strain>
    </source>
</reference>